<organism evidence="1 2">
    <name type="scientific">Ambrosiozyma monospora</name>
    <name type="common">Yeast</name>
    <name type="synonym">Endomycopsis monosporus</name>
    <dbReference type="NCBI Taxonomy" id="43982"/>
    <lineage>
        <taxon>Eukaryota</taxon>
        <taxon>Fungi</taxon>
        <taxon>Dikarya</taxon>
        <taxon>Ascomycota</taxon>
        <taxon>Saccharomycotina</taxon>
        <taxon>Pichiomycetes</taxon>
        <taxon>Pichiales</taxon>
        <taxon>Pichiaceae</taxon>
        <taxon>Ambrosiozyma</taxon>
    </lineage>
</organism>
<evidence type="ECO:0000313" key="1">
    <source>
        <dbReference type="EMBL" id="GME89504.1"/>
    </source>
</evidence>
<evidence type="ECO:0000313" key="2">
    <source>
        <dbReference type="Proteomes" id="UP001165064"/>
    </source>
</evidence>
<accession>A0ACB5TIQ3</accession>
<keyword evidence="2" id="KW-1185">Reference proteome</keyword>
<proteinExistence type="predicted"/>
<dbReference type="EMBL" id="BSXS01007606">
    <property type="protein sequence ID" value="GME89504.1"/>
    <property type="molecule type" value="Genomic_DNA"/>
</dbReference>
<protein>
    <submittedName>
        <fullName evidence="1">Unnamed protein product</fullName>
    </submittedName>
</protein>
<gene>
    <name evidence="1" type="ORF">Amon02_000852100</name>
</gene>
<name>A0ACB5TIQ3_AMBMO</name>
<reference evidence="1" key="1">
    <citation type="submission" date="2023-04" db="EMBL/GenBank/DDBJ databases">
        <title>Ambrosiozyma monospora NBRC 10751.</title>
        <authorList>
            <person name="Ichikawa N."/>
            <person name="Sato H."/>
            <person name="Tonouchi N."/>
        </authorList>
    </citation>
    <scope>NUCLEOTIDE SEQUENCE</scope>
    <source>
        <strain evidence="1">NBRC 10751</strain>
    </source>
</reference>
<sequence length="139" mass="15637">MKRTQRLAFITCKVILSVAAYRGEIPDLFSYYENSGSSVSKYTISKKSGKGKGILELEFDSDIEDDDEDYVLDSDKGDVEVNEDDEGNGILDQNFDSDSEDDEVYVKDGNDESENDEDIDDDSGEEEDELETSLNQEED</sequence>
<comment type="caution">
    <text evidence="1">The sequence shown here is derived from an EMBL/GenBank/DDBJ whole genome shotgun (WGS) entry which is preliminary data.</text>
</comment>
<dbReference type="Proteomes" id="UP001165064">
    <property type="component" value="Unassembled WGS sequence"/>
</dbReference>